<keyword evidence="1" id="KW-0472">Membrane</keyword>
<keyword evidence="3" id="KW-1185">Reference proteome</keyword>
<feature type="transmembrane region" description="Helical" evidence="1">
    <location>
        <begin position="75"/>
        <end position="94"/>
    </location>
</feature>
<protein>
    <submittedName>
        <fullName evidence="2">ABC transporter permease</fullName>
    </submittedName>
</protein>
<keyword evidence="1" id="KW-0812">Transmembrane</keyword>
<evidence type="ECO:0000256" key="1">
    <source>
        <dbReference type="SAM" id="Phobius"/>
    </source>
</evidence>
<proteinExistence type="predicted"/>
<name>A0A1J4P2M4_9ACTN</name>
<reference evidence="2" key="1">
    <citation type="submission" date="2016-10" db="EMBL/GenBank/DDBJ databases">
        <title>Genome sequence of Streptomyces mangrovisoli MUSC 149.</title>
        <authorList>
            <person name="Lee L.-H."/>
            <person name="Ser H.-L."/>
        </authorList>
    </citation>
    <scope>NUCLEOTIDE SEQUENCE [LARGE SCALE GENOMIC DNA]</scope>
    <source>
        <strain evidence="2">MUSC 149</strain>
    </source>
</reference>
<feature type="transmembrane region" description="Helical" evidence="1">
    <location>
        <begin position="180"/>
        <end position="197"/>
    </location>
</feature>
<dbReference type="AlphaFoldDB" id="A0A1J4P2M4"/>
<gene>
    <name evidence="2" type="ORF">WN71_010660</name>
</gene>
<sequence length="261" mass="26871">MDRAQEGRVRALHAGCVRALHAEWTKLRTLASTWWLLAAVPVLTVVLGTAAAASASRTCPSRALCHADTVRLSLTGVWLSQALCLVLGVLAMGAEYGTGTIGVTLAAVPLRRRVLAAKAAVVALSTGVAAAAAVPLALAAARLVVPVPGPQARAAVGSVFCLVLVALLGLGLATLLRDTAAALTLGLGLLYAVPLLAELLPSVSWQHRLQRWAPMPAGLSVQWTRDLDRLVIGPWAGLGVLAAYAVGLLTAGGVAFRLRDA</sequence>
<dbReference type="STRING" id="1428628.WN71_010660"/>
<dbReference type="Proteomes" id="UP000034196">
    <property type="component" value="Unassembled WGS sequence"/>
</dbReference>
<dbReference type="EMBL" id="LAVA02000020">
    <property type="protein sequence ID" value="OIJ67996.1"/>
    <property type="molecule type" value="Genomic_DNA"/>
</dbReference>
<feature type="transmembrane region" description="Helical" evidence="1">
    <location>
        <begin position="235"/>
        <end position="256"/>
    </location>
</feature>
<feature type="transmembrane region" description="Helical" evidence="1">
    <location>
        <begin position="152"/>
        <end position="173"/>
    </location>
</feature>
<evidence type="ECO:0000313" key="3">
    <source>
        <dbReference type="Proteomes" id="UP000034196"/>
    </source>
</evidence>
<accession>A0A1J4P2M4</accession>
<comment type="caution">
    <text evidence="2">The sequence shown here is derived from an EMBL/GenBank/DDBJ whole genome shotgun (WGS) entry which is preliminary data.</text>
</comment>
<feature type="transmembrane region" description="Helical" evidence="1">
    <location>
        <begin position="115"/>
        <end position="140"/>
    </location>
</feature>
<keyword evidence="1" id="KW-1133">Transmembrane helix</keyword>
<organism evidence="2 3">
    <name type="scientific">Streptomyces mangrovisoli</name>
    <dbReference type="NCBI Taxonomy" id="1428628"/>
    <lineage>
        <taxon>Bacteria</taxon>
        <taxon>Bacillati</taxon>
        <taxon>Actinomycetota</taxon>
        <taxon>Actinomycetes</taxon>
        <taxon>Kitasatosporales</taxon>
        <taxon>Streptomycetaceae</taxon>
        <taxon>Streptomyces</taxon>
    </lineage>
</organism>
<evidence type="ECO:0000313" key="2">
    <source>
        <dbReference type="EMBL" id="OIJ67996.1"/>
    </source>
</evidence>
<feature type="transmembrane region" description="Helical" evidence="1">
    <location>
        <begin position="34"/>
        <end position="55"/>
    </location>
</feature>